<dbReference type="SUPFAM" id="SSF46785">
    <property type="entry name" value="Winged helix' DNA-binding domain"/>
    <property type="match status" value="1"/>
</dbReference>
<keyword evidence="2" id="KW-0804">Transcription</keyword>
<dbReference type="EMBL" id="RCWJ01000004">
    <property type="protein sequence ID" value="RLQ81330.1"/>
    <property type="molecule type" value="Genomic_DNA"/>
</dbReference>
<dbReference type="InterPro" id="IPR001034">
    <property type="entry name" value="DeoR_HTH"/>
</dbReference>
<dbReference type="GO" id="GO:0003700">
    <property type="term" value="F:DNA-binding transcription factor activity"/>
    <property type="evidence" value="ECO:0007669"/>
    <property type="project" value="InterPro"/>
</dbReference>
<dbReference type="InterPro" id="IPR051534">
    <property type="entry name" value="CBASS_pafABC_assoc_protein"/>
</dbReference>
<accession>A0A3L7IT92</accession>
<reference evidence="4 5" key="1">
    <citation type="submission" date="2018-10" db="EMBL/GenBank/DDBJ databases">
        <authorList>
            <person name="Li J."/>
        </authorList>
    </citation>
    <scope>NUCLEOTIDE SEQUENCE [LARGE SCALE GENOMIC DNA]</scope>
    <source>
        <strain evidence="4 5">ZD1-4</strain>
    </source>
</reference>
<comment type="caution">
    <text evidence="4">The sequence shown here is derived from an EMBL/GenBank/DDBJ whole genome shotgun (WGS) entry which is preliminary data.</text>
</comment>
<evidence type="ECO:0000256" key="2">
    <source>
        <dbReference type="ARBA" id="ARBA00023163"/>
    </source>
</evidence>
<dbReference type="AlphaFoldDB" id="A0A3L7IT92"/>
<dbReference type="PANTHER" id="PTHR34580:SF3">
    <property type="entry name" value="PROTEIN PAFB"/>
    <property type="match status" value="1"/>
</dbReference>
<keyword evidence="5" id="KW-1185">Reference proteome</keyword>
<dbReference type="PROSITE" id="PS51000">
    <property type="entry name" value="HTH_DEOR_2"/>
    <property type="match status" value="1"/>
</dbReference>
<dbReference type="InterPro" id="IPR026881">
    <property type="entry name" value="WYL_dom"/>
</dbReference>
<protein>
    <submittedName>
        <fullName evidence="4">WYL domain-containing protein</fullName>
    </submittedName>
</protein>
<dbReference type="InterPro" id="IPR036390">
    <property type="entry name" value="WH_DNA-bd_sf"/>
</dbReference>
<dbReference type="Pfam" id="PF08279">
    <property type="entry name" value="HTH_11"/>
    <property type="match status" value="1"/>
</dbReference>
<dbReference type="InterPro" id="IPR013196">
    <property type="entry name" value="HTH_11"/>
</dbReference>
<dbReference type="PANTHER" id="PTHR34580">
    <property type="match status" value="1"/>
</dbReference>
<evidence type="ECO:0000259" key="3">
    <source>
        <dbReference type="PROSITE" id="PS51000"/>
    </source>
</evidence>
<dbReference type="PROSITE" id="PS52050">
    <property type="entry name" value="WYL"/>
    <property type="match status" value="1"/>
</dbReference>
<evidence type="ECO:0000313" key="5">
    <source>
        <dbReference type="Proteomes" id="UP000282460"/>
    </source>
</evidence>
<dbReference type="RefSeq" id="WP_121660240.1">
    <property type="nucleotide sequence ID" value="NZ_BMEK01000003.1"/>
</dbReference>
<dbReference type="InterPro" id="IPR036388">
    <property type="entry name" value="WH-like_DNA-bd_sf"/>
</dbReference>
<sequence length="247" mass="27970">MDSPSARSLAMLSLLQSGREWNLRELAGRLQVSERTVRRDARRLRDLGYDVQSRPGPGAGYQLQPSMKIPPLLFSPDEISTIVTGLLVLGAWSPDDPSVNAARLKLEQVLPPGLRQRAVATALSTQILQEKPAPLDWTRIGTLAEAVASGSRIAFDYTDQNGRETHRIVEPYRHILRQRLWYVIAYDVDRDDWRLFRLDRMQAIHPIPGHYRHHEFPYDSVGDWLASNFGESAFSNDESGRASRGEQ</sequence>
<dbReference type="Proteomes" id="UP000282460">
    <property type="component" value="Unassembled WGS sequence"/>
</dbReference>
<feature type="domain" description="HTH deoR-type" evidence="3">
    <location>
        <begin position="4"/>
        <end position="59"/>
    </location>
</feature>
<dbReference type="Pfam" id="PF13280">
    <property type="entry name" value="WYL"/>
    <property type="match status" value="1"/>
</dbReference>
<proteinExistence type="predicted"/>
<evidence type="ECO:0000256" key="1">
    <source>
        <dbReference type="ARBA" id="ARBA00023015"/>
    </source>
</evidence>
<name>A0A3L7IT92_9MICO</name>
<dbReference type="OrthoDB" id="8555652at2"/>
<dbReference type="Gene3D" id="1.10.10.10">
    <property type="entry name" value="Winged helix-like DNA-binding domain superfamily/Winged helix DNA-binding domain"/>
    <property type="match status" value="1"/>
</dbReference>
<organism evidence="4 5">
    <name type="scientific">Mycetocola zhadangensis</name>
    <dbReference type="NCBI Taxonomy" id="1164595"/>
    <lineage>
        <taxon>Bacteria</taxon>
        <taxon>Bacillati</taxon>
        <taxon>Actinomycetota</taxon>
        <taxon>Actinomycetes</taxon>
        <taxon>Micrococcales</taxon>
        <taxon>Microbacteriaceae</taxon>
        <taxon>Mycetocola</taxon>
    </lineage>
</organism>
<evidence type="ECO:0000313" key="4">
    <source>
        <dbReference type="EMBL" id="RLQ81330.1"/>
    </source>
</evidence>
<gene>
    <name evidence="4" type="ORF">D9V28_13260</name>
</gene>
<keyword evidence="1" id="KW-0805">Transcription regulation</keyword>